<evidence type="ECO:0000313" key="1">
    <source>
        <dbReference type="EMBL" id="OAF65733.1"/>
    </source>
</evidence>
<accession>A0A177AWI5</accession>
<organism evidence="1 2">
    <name type="scientific">Intoshia linei</name>
    <dbReference type="NCBI Taxonomy" id="1819745"/>
    <lineage>
        <taxon>Eukaryota</taxon>
        <taxon>Metazoa</taxon>
        <taxon>Spiralia</taxon>
        <taxon>Lophotrochozoa</taxon>
        <taxon>Mesozoa</taxon>
        <taxon>Orthonectida</taxon>
        <taxon>Rhopaluridae</taxon>
        <taxon>Intoshia</taxon>
    </lineage>
</organism>
<name>A0A177AWI5_9BILA</name>
<dbReference type="EMBL" id="LWCA01001170">
    <property type="protein sequence ID" value="OAF65733.1"/>
    <property type="molecule type" value="Genomic_DNA"/>
</dbReference>
<evidence type="ECO:0000313" key="2">
    <source>
        <dbReference type="Proteomes" id="UP000078046"/>
    </source>
</evidence>
<proteinExistence type="predicted"/>
<sequence>MSGRIRRNKWCLNNEREERRRCYNLLNLIEEAEEIEYRPTTYATFTYRHNQILDSNSKKIKKKGVGGHRTLSKLFEQQISSYRAIRKSSFK</sequence>
<comment type="caution">
    <text evidence="1">The sequence shown here is derived from an EMBL/GenBank/DDBJ whole genome shotgun (WGS) entry which is preliminary data.</text>
</comment>
<protein>
    <submittedName>
        <fullName evidence="1">Uncharacterized protein</fullName>
    </submittedName>
</protein>
<keyword evidence="2" id="KW-1185">Reference proteome</keyword>
<dbReference type="Proteomes" id="UP000078046">
    <property type="component" value="Unassembled WGS sequence"/>
</dbReference>
<reference evidence="1 2" key="1">
    <citation type="submission" date="2016-04" db="EMBL/GenBank/DDBJ databases">
        <title>The genome of Intoshia linei affirms orthonectids as highly simplified spiralians.</title>
        <authorList>
            <person name="Mikhailov K.V."/>
            <person name="Slusarev G.S."/>
            <person name="Nikitin M.A."/>
            <person name="Logacheva M.D."/>
            <person name="Penin A."/>
            <person name="Aleoshin V."/>
            <person name="Panchin Y.V."/>
        </authorList>
    </citation>
    <scope>NUCLEOTIDE SEQUENCE [LARGE SCALE GENOMIC DNA]</scope>
    <source>
        <strain evidence="1">Intl2013</strain>
        <tissue evidence="1">Whole animal</tissue>
    </source>
</reference>
<dbReference type="AlphaFoldDB" id="A0A177AWI5"/>
<gene>
    <name evidence="1" type="ORF">A3Q56_06549</name>
</gene>